<gene>
    <name evidence="1" type="primary">Contig280.g324</name>
    <name evidence="1" type="ORF">STYLEM_20195</name>
</gene>
<dbReference type="Proteomes" id="UP000039865">
    <property type="component" value="Unassembled WGS sequence"/>
</dbReference>
<protein>
    <submittedName>
        <fullName evidence="1">Uncharacterized protein</fullName>
    </submittedName>
</protein>
<dbReference type="EMBL" id="CCKQ01019037">
    <property type="protein sequence ID" value="CDW91046.1"/>
    <property type="molecule type" value="Genomic_DNA"/>
</dbReference>
<proteinExistence type="predicted"/>
<sequence>MRPTDLKFRSIREKTPELPTFTPEYTRQGQPLFAALQSRKSSLSMQKRIQSATKVSLNQAISNDEISRNRPNSSIRLGSYYKNIINPLGFGQSQDRFSLDHSNPLSQVPSTYMNQNLGPGSYDADLQYHKLTSKACPVKYQHLTIGQKLAASGDFHFEGSRLVYEPSYKDPRKKSGDQDNYQNIISRIMNGEVDTDMLKQLSKKIQTQNNSSIAINDSATKINRNKSMGNHHSSFNNSMAVMNQYQNMSFQNDQEENDSIQARMSKKQAYKYKSPYKQVSTSNTSYKKNNYYGRNQIRKNLNLTQNPQNIIIFMGDTININPQNTFIINQGKTFDNGKELYNPVLSENILNSTFDRGQMQRASQNVYRILASDSNVKSGYFQHGFQCPTKSSTFQRKKPIAYDLEVINNSQPQKRPRSGKKYVYNRRQVVSALDHSILPSQFNQEPVTSTILDQTVPIEIQSEQNQVVVNIQLKEKPYSQILDVRKSSKSRYSEDFQNSKDQLNFDQQPKIVTTKMTSQRNLQVGDSQSMKVNKQADEQLVEQEQTSFRQNIFGIKSSNLGSIDNDNFNYLDGGDRDQPSTQNFTQNKQAPHHVHQNLDQFQVNKQLDLLNRSVKSEQQQNLNNFNSLNQHRDYEPQTEKASNLSRIMLKSKDIHVKLSDMQSIKSQHTSNK</sequence>
<keyword evidence="2" id="KW-1185">Reference proteome</keyword>
<accession>A0A078B9Z6</accession>
<dbReference type="InParanoid" id="A0A078B9Z6"/>
<evidence type="ECO:0000313" key="2">
    <source>
        <dbReference type="Proteomes" id="UP000039865"/>
    </source>
</evidence>
<name>A0A078B9Z6_STYLE</name>
<dbReference type="AlphaFoldDB" id="A0A078B9Z6"/>
<organism evidence="1 2">
    <name type="scientific">Stylonychia lemnae</name>
    <name type="common">Ciliate</name>
    <dbReference type="NCBI Taxonomy" id="5949"/>
    <lineage>
        <taxon>Eukaryota</taxon>
        <taxon>Sar</taxon>
        <taxon>Alveolata</taxon>
        <taxon>Ciliophora</taxon>
        <taxon>Intramacronucleata</taxon>
        <taxon>Spirotrichea</taxon>
        <taxon>Stichotrichia</taxon>
        <taxon>Sporadotrichida</taxon>
        <taxon>Oxytrichidae</taxon>
        <taxon>Stylonychinae</taxon>
        <taxon>Stylonychia</taxon>
    </lineage>
</organism>
<evidence type="ECO:0000313" key="1">
    <source>
        <dbReference type="EMBL" id="CDW91046.1"/>
    </source>
</evidence>
<reference evidence="1 2" key="1">
    <citation type="submission" date="2014-06" db="EMBL/GenBank/DDBJ databases">
        <authorList>
            <person name="Swart Estienne"/>
        </authorList>
    </citation>
    <scope>NUCLEOTIDE SEQUENCE [LARGE SCALE GENOMIC DNA]</scope>
    <source>
        <strain evidence="1 2">130c</strain>
    </source>
</reference>